<keyword evidence="3" id="KW-1185">Reference proteome</keyword>
<gene>
    <name evidence="2" type="ORF">EG028_07365</name>
</gene>
<dbReference type="AlphaFoldDB" id="A0A3N4MEF4"/>
<organism evidence="2 3">
    <name type="scientific">Chitinophaga barathri</name>
    <dbReference type="NCBI Taxonomy" id="1647451"/>
    <lineage>
        <taxon>Bacteria</taxon>
        <taxon>Pseudomonadati</taxon>
        <taxon>Bacteroidota</taxon>
        <taxon>Chitinophagia</taxon>
        <taxon>Chitinophagales</taxon>
        <taxon>Chitinophagaceae</taxon>
        <taxon>Chitinophaga</taxon>
    </lineage>
</organism>
<proteinExistence type="predicted"/>
<feature type="transmembrane region" description="Helical" evidence="1">
    <location>
        <begin position="114"/>
        <end position="133"/>
    </location>
</feature>
<keyword evidence="1" id="KW-1133">Transmembrane helix</keyword>
<evidence type="ECO:0000313" key="2">
    <source>
        <dbReference type="EMBL" id="RPD41968.1"/>
    </source>
</evidence>
<evidence type="ECO:0000256" key="1">
    <source>
        <dbReference type="SAM" id="Phobius"/>
    </source>
</evidence>
<evidence type="ECO:0000313" key="3">
    <source>
        <dbReference type="Proteomes" id="UP000279089"/>
    </source>
</evidence>
<protein>
    <submittedName>
        <fullName evidence="2">Uncharacterized protein</fullName>
    </submittedName>
</protein>
<feature type="transmembrane region" description="Helical" evidence="1">
    <location>
        <begin position="7"/>
        <end position="28"/>
    </location>
</feature>
<name>A0A3N4MEF4_9BACT</name>
<dbReference type="Proteomes" id="UP000279089">
    <property type="component" value="Unassembled WGS sequence"/>
</dbReference>
<comment type="caution">
    <text evidence="2">The sequence shown here is derived from an EMBL/GenBank/DDBJ whole genome shotgun (WGS) entry which is preliminary data.</text>
</comment>
<keyword evidence="1" id="KW-0812">Transmembrane</keyword>
<feature type="transmembrane region" description="Helical" evidence="1">
    <location>
        <begin position="48"/>
        <end position="71"/>
    </location>
</feature>
<reference evidence="3" key="1">
    <citation type="submission" date="2018-11" db="EMBL/GenBank/DDBJ databases">
        <title>Chitinophaga lutea sp.nov., isolate from arsenic contaminated soil.</title>
        <authorList>
            <person name="Zong Y."/>
        </authorList>
    </citation>
    <scope>NUCLEOTIDE SEQUENCE [LARGE SCALE GENOMIC DNA]</scope>
    <source>
        <strain evidence="3">YLT18</strain>
    </source>
</reference>
<dbReference type="RefSeq" id="WP_120514943.1">
    <property type="nucleotide sequence ID" value="NZ_QXZY01000002.1"/>
</dbReference>
<accession>A0A3N4MEF4</accession>
<dbReference type="EMBL" id="RMBX01000003">
    <property type="protein sequence ID" value="RPD41968.1"/>
    <property type="molecule type" value="Genomic_DNA"/>
</dbReference>
<feature type="transmembrane region" description="Helical" evidence="1">
    <location>
        <begin position="78"/>
        <end position="102"/>
    </location>
</feature>
<keyword evidence="1" id="KW-0472">Membrane</keyword>
<sequence length="157" mass="17944">MDYRIPIWLKAIAVITMIFGLVSFYGLINLDFSRSSDSLFHVSTAVTQTGATFATSVLYIICGIGGFGVVLEKKWGVLLSLCAVSLLVALEIFYLLYAMWLVYSILRKFVAPSYGWWMVPVILLNTFYVIRLLRVYQYWSTPPQEEFRQASRVSQDD</sequence>